<dbReference type="AlphaFoldDB" id="G0NGS5"/>
<proteinExistence type="predicted"/>
<dbReference type="GO" id="GO:0005484">
    <property type="term" value="F:SNAP receptor activity"/>
    <property type="evidence" value="ECO:0007669"/>
    <property type="project" value="TreeGrafter"/>
</dbReference>
<dbReference type="PANTHER" id="PTHR45806:SF1">
    <property type="entry name" value="SYNAPTOBREVIN HOMOLOG YKT6"/>
    <property type="match status" value="1"/>
</dbReference>
<gene>
    <name evidence="1" type="ORF">CAEBREN_21796</name>
</gene>
<protein>
    <submittedName>
        <fullName evidence="1">Uncharacterized protein</fullName>
    </submittedName>
</protein>
<dbReference type="InterPro" id="IPR011012">
    <property type="entry name" value="Longin-like_dom_sf"/>
</dbReference>
<name>G0NGS5_CAEBE</name>
<dbReference type="GO" id="GO:0006888">
    <property type="term" value="P:endoplasmic reticulum to Golgi vesicle-mediated transport"/>
    <property type="evidence" value="ECO:0007669"/>
    <property type="project" value="TreeGrafter"/>
</dbReference>
<sequence>MKLYCVHVLHKNVDTGDVKIFKSESDLSSFEYFQRSTIQEFMTHTSKILVERSGLGDRSSIKAVIEGEQDCPYPGLKELLERWRIIPEAGPVSRFHILDLPKWILSTIWNIIASYIYE</sequence>
<evidence type="ECO:0000313" key="1">
    <source>
        <dbReference type="EMBL" id="EGT60187.1"/>
    </source>
</evidence>
<organism evidence="2">
    <name type="scientific">Caenorhabditis brenneri</name>
    <name type="common">Nematode worm</name>
    <dbReference type="NCBI Taxonomy" id="135651"/>
    <lineage>
        <taxon>Eukaryota</taxon>
        <taxon>Metazoa</taxon>
        <taxon>Ecdysozoa</taxon>
        <taxon>Nematoda</taxon>
        <taxon>Chromadorea</taxon>
        <taxon>Rhabditida</taxon>
        <taxon>Rhabditina</taxon>
        <taxon>Rhabditomorpha</taxon>
        <taxon>Rhabditoidea</taxon>
        <taxon>Rhabditidae</taxon>
        <taxon>Peloderinae</taxon>
        <taxon>Caenorhabditis</taxon>
    </lineage>
</organism>
<reference evidence="2" key="1">
    <citation type="submission" date="2011-07" db="EMBL/GenBank/DDBJ databases">
        <authorList>
            <consortium name="Caenorhabditis brenneri Sequencing and Analysis Consortium"/>
            <person name="Wilson R.K."/>
        </authorList>
    </citation>
    <scope>NUCLEOTIDE SEQUENCE [LARGE SCALE GENOMIC DNA]</scope>
    <source>
        <strain evidence="2">PB2801</strain>
    </source>
</reference>
<dbReference type="Proteomes" id="UP000008068">
    <property type="component" value="Unassembled WGS sequence"/>
</dbReference>
<dbReference type="eggNOG" id="KOG0861">
    <property type="taxonomic scope" value="Eukaryota"/>
</dbReference>
<dbReference type="Gene3D" id="3.30.450.50">
    <property type="entry name" value="Longin domain"/>
    <property type="match status" value="1"/>
</dbReference>
<dbReference type="PANTHER" id="PTHR45806">
    <property type="entry name" value="SYNAPTOBREVIN HOMOLOG YKT6"/>
    <property type="match status" value="1"/>
</dbReference>
<dbReference type="EMBL" id="GL379882">
    <property type="protein sequence ID" value="EGT60187.1"/>
    <property type="molecule type" value="Genomic_DNA"/>
</dbReference>
<evidence type="ECO:0000313" key="2">
    <source>
        <dbReference type="Proteomes" id="UP000008068"/>
    </source>
</evidence>
<accession>G0NGS5</accession>
<dbReference type="STRING" id="135651.G0NGS5"/>
<dbReference type="HOGENOM" id="CLU_2075234_0_0_1"/>
<keyword evidence="2" id="KW-1185">Reference proteome</keyword>
<dbReference type="GO" id="GO:0005794">
    <property type="term" value="C:Golgi apparatus"/>
    <property type="evidence" value="ECO:0007669"/>
    <property type="project" value="TreeGrafter"/>
</dbReference>
<dbReference type="InParanoid" id="G0NGS5"/>
<dbReference type="OrthoDB" id="27923at2759"/>
<dbReference type="SUPFAM" id="SSF64356">
    <property type="entry name" value="SNARE-like"/>
    <property type="match status" value="1"/>
</dbReference>